<dbReference type="GO" id="GO:0016791">
    <property type="term" value="F:phosphatase activity"/>
    <property type="evidence" value="ECO:0007669"/>
    <property type="project" value="UniProtKB-ARBA"/>
</dbReference>
<evidence type="ECO:0000256" key="1">
    <source>
        <dbReference type="ARBA" id="ARBA00022801"/>
    </source>
</evidence>
<reference evidence="3 4" key="1">
    <citation type="submission" date="2015-12" db="EMBL/GenBank/DDBJ databases">
        <authorList>
            <person name="Shamseldin A."/>
            <person name="Moawad H."/>
            <person name="Abd El-Rahim W.M."/>
            <person name="Sadowsky M.J."/>
        </authorList>
    </citation>
    <scope>NUCLEOTIDE SEQUENCE [LARGE SCALE GENOMIC DNA]</scope>
    <source>
        <strain evidence="3 4">SJ5A-1</strain>
    </source>
</reference>
<dbReference type="RefSeq" id="WP_058863597.1">
    <property type="nucleotide sequence ID" value="NZ_LPXO01000014.1"/>
</dbReference>
<keyword evidence="1" id="KW-0378">Hydrolase</keyword>
<dbReference type="InterPro" id="IPR016130">
    <property type="entry name" value="Tyr_Pase_AS"/>
</dbReference>
<dbReference type="InterPro" id="IPR029021">
    <property type="entry name" value="Prot-tyrosine_phosphatase-like"/>
</dbReference>
<feature type="domain" description="Tyrosine specific protein phosphatases" evidence="2">
    <location>
        <begin position="114"/>
        <end position="165"/>
    </location>
</feature>
<name>A0A0W7WFT0_9RHOB</name>
<dbReference type="PROSITE" id="PS50056">
    <property type="entry name" value="TYR_PHOSPHATASE_2"/>
    <property type="match status" value="1"/>
</dbReference>
<gene>
    <name evidence="3" type="ORF">AVJ23_17910</name>
</gene>
<organism evidence="3 4">
    <name type="scientific">Pseudoponticoccus marisrubri</name>
    <dbReference type="NCBI Taxonomy" id="1685382"/>
    <lineage>
        <taxon>Bacteria</taxon>
        <taxon>Pseudomonadati</taxon>
        <taxon>Pseudomonadota</taxon>
        <taxon>Alphaproteobacteria</taxon>
        <taxon>Rhodobacterales</taxon>
        <taxon>Roseobacteraceae</taxon>
        <taxon>Pseudoponticoccus</taxon>
    </lineage>
</organism>
<dbReference type="InterPro" id="IPR000387">
    <property type="entry name" value="Tyr_Pase_dom"/>
</dbReference>
<dbReference type="Proteomes" id="UP000054396">
    <property type="component" value="Unassembled WGS sequence"/>
</dbReference>
<dbReference type="Pfam" id="PF22784">
    <property type="entry name" value="PTP-SAK"/>
    <property type="match status" value="1"/>
</dbReference>
<dbReference type="STRING" id="1685382.AVJ23_17910"/>
<comment type="caution">
    <text evidence="3">The sequence shown here is derived from an EMBL/GenBank/DDBJ whole genome shotgun (WGS) entry which is preliminary data.</text>
</comment>
<dbReference type="AlphaFoldDB" id="A0A0W7WFT0"/>
<dbReference type="EMBL" id="LPXO01000014">
    <property type="protein sequence ID" value="KUF09319.1"/>
    <property type="molecule type" value="Genomic_DNA"/>
</dbReference>
<protein>
    <submittedName>
        <fullName evidence="3">Protein phosphatase</fullName>
    </submittedName>
</protein>
<evidence type="ECO:0000313" key="4">
    <source>
        <dbReference type="Proteomes" id="UP000054396"/>
    </source>
</evidence>
<evidence type="ECO:0000313" key="3">
    <source>
        <dbReference type="EMBL" id="KUF09319.1"/>
    </source>
</evidence>
<sequence>MRATPSQDDTAQNVVFNALPVGGGILGLSALPGRGGDYRGDMEHLASWTPALVISLVTEVELLEAGAGDLGQRIQDKGTRWAHLPIRDAGAPDAAFQEAWPEVSTRARRALLGGGRVLIHCRGGCGRSGMVSLRLMIEAGEAPDEALERLRGVRACAIETDAQMRWAMAAERQPAVFVRHSR</sequence>
<keyword evidence="4" id="KW-1185">Reference proteome</keyword>
<accession>A0A0W7WFT0</accession>
<dbReference type="OrthoDB" id="9806482at2"/>
<dbReference type="PROSITE" id="PS00383">
    <property type="entry name" value="TYR_PHOSPHATASE_1"/>
    <property type="match status" value="1"/>
</dbReference>
<dbReference type="Gene3D" id="3.90.190.10">
    <property type="entry name" value="Protein tyrosine phosphatase superfamily"/>
    <property type="match status" value="1"/>
</dbReference>
<dbReference type="SUPFAM" id="SSF52799">
    <property type="entry name" value="(Phosphotyrosine protein) phosphatases II"/>
    <property type="match status" value="1"/>
</dbReference>
<evidence type="ECO:0000259" key="2">
    <source>
        <dbReference type="PROSITE" id="PS50056"/>
    </source>
</evidence>
<proteinExistence type="predicted"/>
<dbReference type="InterPro" id="IPR057023">
    <property type="entry name" value="PTP-SAK"/>
</dbReference>